<dbReference type="CTD" id="20242541"/>
<evidence type="ECO:0000313" key="4">
    <source>
        <dbReference type="Proteomes" id="UP000030746"/>
    </source>
</evidence>
<proteinExistence type="predicted"/>
<dbReference type="STRING" id="225164.V4APP5"/>
<dbReference type="GeneID" id="20242541"/>
<protein>
    <submittedName>
        <fullName evidence="3">Uncharacterized protein</fullName>
    </submittedName>
</protein>
<dbReference type="GO" id="GO:0043420">
    <property type="term" value="P:anthranilate metabolic process"/>
    <property type="evidence" value="ECO:0007669"/>
    <property type="project" value="TreeGrafter"/>
</dbReference>
<dbReference type="AlphaFoldDB" id="V4APP5"/>
<dbReference type="GO" id="GO:0005737">
    <property type="term" value="C:cytoplasm"/>
    <property type="evidence" value="ECO:0007669"/>
    <property type="project" value="InterPro"/>
</dbReference>
<dbReference type="Gene3D" id="3.40.640.10">
    <property type="entry name" value="Type I PLP-dependent aspartate aminotransferase-like (Major domain)"/>
    <property type="match status" value="1"/>
</dbReference>
<dbReference type="GO" id="GO:0009435">
    <property type="term" value="P:NAD+ biosynthetic process"/>
    <property type="evidence" value="ECO:0007669"/>
    <property type="project" value="InterPro"/>
</dbReference>
<dbReference type="PANTHER" id="PTHR14084">
    <property type="entry name" value="KYNURENINASE"/>
    <property type="match status" value="1"/>
</dbReference>
<dbReference type="Proteomes" id="UP000030746">
    <property type="component" value="Unassembled WGS sequence"/>
</dbReference>
<organism evidence="3 4">
    <name type="scientific">Lottia gigantea</name>
    <name type="common">Giant owl limpet</name>
    <dbReference type="NCBI Taxonomy" id="225164"/>
    <lineage>
        <taxon>Eukaryota</taxon>
        <taxon>Metazoa</taxon>
        <taxon>Spiralia</taxon>
        <taxon>Lophotrochozoa</taxon>
        <taxon>Mollusca</taxon>
        <taxon>Gastropoda</taxon>
        <taxon>Patellogastropoda</taxon>
        <taxon>Lottioidea</taxon>
        <taxon>Lottiidae</taxon>
        <taxon>Lottia</taxon>
    </lineage>
</organism>
<dbReference type="SUPFAM" id="SSF103473">
    <property type="entry name" value="MFS general substrate transporter"/>
    <property type="match status" value="1"/>
</dbReference>
<keyword evidence="2" id="KW-0812">Transmembrane</keyword>
<keyword evidence="4" id="KW-1185">Reference proteome</keyword>
<feature type="transmembrane region" description="Helical" evidence="2">
    <location>
        <begin position="132"/>
        <end position="151"/>
    </location>
</feature>
<gene>
    <name evidence="3" type="ORF">LOTGIDRAFT_173819</name>
</gene>
<dbReference type="GO" id="GO:0030429">
    <property type="term" value="F:kynureninase activity"/>
    <property type="evidence" value="ECO:0007669"/>
    <property type="project" value="InterPro"/>
</dbReference>
<feature type="transmembrane region" description="Helical" evidence="2">
    <location>
        <begin position="163"/>
        <end position="183"/>
    </location>
</feature>
<dbReference type="GO" id="GO:0030170">
    <property type="term" value="F:pyridoxal phosphate binding"/>
    <property type="evidence" value="ECO:0007669"/>
    <property type="project" value="InterPro"/>
</dbReference>
<evidence type="ECO:0000256" key="2">
    <source>
        <dbReference type="SAM" id="Phobius"/>
    </source>
</evidence>
<keyword evidence="1" id="KW-0663">Pyridoxal phosphate</keyword>
<dbReference type="OrthoDB" id="5978656at2759"/>
<dbReference type="InterPro" id="IPR010111">
    <property type="entry name" value="Kynureninase"/>
</dbReference>
<accession>V4APP5</accession>
<evidence type="ECO:0000313" key="3">
    <source>
        <dbReference type="EMBL" id="ESO99177.1"/>
    </source>
</evidence>
<dbReference type="RefSeq" id="XP_009050137.1">
    <property type="nucleotide sequence ID" value="XM_009051889.1"/>
</dbReference>
<dbReference type="KEGG" id="lgi:LOTGIDRAFT_173819"/>
<reference evidence="3 4" key="1">
    <citation type="journal article" date="2013" name="Nature">
        <title>Insights into bilaterian evolution from three spiralian genomes.</title>
        <authorList>
            <person name="Simakov O."/>
            <person name="Marletaz F."/>
            <person name="Cho S.J."/>
            <person name="Edsinger-Gonzales E."/>
            <person name="Havlak P."/>
            <person name="Hellsten U."/>
            <person name="Kuo D.H."/>
            <person name="Larsson T."/>
            <person name="Lv J."/>
            <person name="Arendt D."/>
            <person name="Savage R."/>
            <person name="Osoegawa K."/>
            <person name="de Jong P."/>
            <person name="Grimwood J."/>
            <person name="Chapman J.A."/>
            <person name="Shapiro H."/>
            <person name="Aerts A."/>
            <person name="Otillar R.P."/>
            <person name="Terry A.Y."/>
            <person name="Boore J.L."/>
            <person name="Grigoriev I.V."/>
            <person name="Lindberg D.R."/>
            <person name="Seaver E.C."/>
            <person name="Weisblat D.A."/>
            <person name="Putnam N.H."/>
            <person name="Rokhsar D.S."/>
        </authorList>
    </citation>
    <scope>NUCLEOTIDE SEQUENCE [LARGE SCALE GENOMIC DNA]</scope>
</reference>
<dbReference type="SUPFAM" id="SSF53383">
    <property type="entry name" value="PLP-dependent transferases"/>
    <property type="match status" value="1"/>
</dbReference>
<dbReference type="InterPro" id="IPR015424">
    <property type="entry name" value="PyrdxlP-dep_Trfase"/>
</dbReference>
<keyword evidence="2" id="KW-1133">Transmembrane helix</keyword>
<sequence>MMHPAEELENIAKRHGFQVSEEQFAKHMDSVDPIAHLRHEFHYPKMSDYAFESQIKLHGFDPASSIVLINPREGETTLRTEDILAKIEEEGQTVALICLSGVQYYTGQYFDIPTITKAGHKQAGSRNISGQLQGWIMASFAGGQFIIFPVFGKYVTKIGSKFMYLSGIFIAGGCTVLMGFVFVDL</sequence>
<keyword evidence="2" id="KW-0472">Membrane</keyword>
<dbReference type="EMBL" id="KB201091">
    <property type="protein sequence ID" value="ESO99177.1"/>
    <property type="molecule type" value="Genomic_DNA"/>
</dbReference>
<dbReference type="InterPro" id="IPR015421">
    <property type="entry name" value="PyrdxlP-dep_Trfase_major"/>
</dbReference>
<dbReference type="PANTHER" id="PTHR14084:SF0">
    <property type="entry name" value="KYNURENINASE"/>
    <property type="match status" value="1"/>
</dbReference>
<dbReference type="GO" id="GO:0019441">
    <property type="term" value="P:L-tryptophan catabolic process to kynurenine"/>
    <property type="evidence" value="ECO:0007669"/>
    <property type="project" value="TreeGrafter"/>
</dbReference>
<dbReference type="HOGENOM" id="CLU_1462895_0_0_1"/>
<dbReference type="InterPro" id="IPR036259">
    <property type="entry name" value="MFS_trans_sf"/>
</dbReference>
<name>V4APP5_LOTGI</name>
<evidence type="ECO:0000256" key="1">
    <source>
        <dbReference type="ARBA" id="ARBA00022898"/>
    </source>
</evidence>